<keyword evidence="1" id="KW-0472">Membrane</keyword>
<evidence type="ECO:0000313" key="3">
    <source>
        <dbReference type="EMBL" id="EWY38583.1"/>
    </source>
</evidence>
<evidence type="ECO:0000313" key="4">
    <source>
        <dbReference type="Proteomes" id="UP000019486"/>
    </source>
</evidence>
<sequence length="205" mass="22482">MFQRLHRPSWPARLREFVWPRAGWRRSATYLAHRISRISGTPHWIAAGLACGAAVSCTPLPGGHFILGALAALVARGSVIAAVIGTAFGNPWTFPLLWLASYRIGLLLVTGTVPDEQPPPADFLSLFADTTRALLTGDVDLFVGRVWPVWYPMMVGSLVLAVVTWIAIYVPARSLITLAQERRRAGIAGQSRALEKNSVEKRNPY</sequence>
<organism evidence="3 4">
    <name type="scientific">Skermanella stibiiresistens SB22</name>
    <dbReference type="NCBI Taxonomy" id="1385369"/>
    <lineage>
        <taxon>Bacteria</taxon>
        <taxon>Pseudomonadati</taxon>
        <taxon>Pseudomonadota</taxon>
        <taxon>Alphaproteobacteria</taxon>
        <taxon>Rhodospirillales</taxon>
        <taxon>Azospirillaceae</taxon>
        <taxon>Skermanella</taxon>
    </lineage>
</organism>
<dbReference type="Pfam" id="PF09835">
    <property type="entry name" value="DUF2062"/>
    <property type="match status" value="1"/>
</dbReference>
<dbReference type="PANTHER" id="PTHR40547:SF1">
    <property type="entry name" value="SLL0298 PROTEIN"/>
    <property type="match status" value="1"/>
</dbReference>
<keyword evidence="1" id="KW-0812">Transmembrane</keyword>
<name>W9H4A0_9PROT</name>
<feature type="domain" description="DUF2062" evidence="2">
    <location>
        <begin position="26"/>
        <end position="184"/>
    </location>
</feature>
<dbReference type="InterPro" id="IPR018639">
    <property type="entry name" value="DUF2062"/>
</dbReference>
<feature type="transmembrane region" description="Helical" evidence="1">
    <location>
        <begin position="149"/>
        <end position="172"/>
    </location>
</feature>
<dbReference type="AlphaFoldDB" id="W9H4A0"/>
<evidence type="ECO:0000256" key="1">
    <source>
        <dbReference type="SAM" id="Phobius"/>
    </source>
</evidence>
<keyword evidence="4" id="KW-1185">Reference proteome</keyword>
<gene>
    <name evidence="3" type="ORF">N825_12290</name>
</gene>
<evidence type="ECO:0000259" key="2">
    <source>
        <dbReference type="Pfam" id="PF09835"/>
    </source>
</evidence>
<reference evidence="3 4" key="1">
    <citation type="submission" date="2013-08" db="EMBL/GenBank/DDBJ databases">
        <title>The genome sequence of Skermanella stibiiresistens.</title>
        <authorList>
            <person name="Zhu W."/>
            <person name="Wang G."/>
        </authorList>
    </citation>
    <scope>NUCLEOTIDE SEQUENCE [LARGE SCALE GENOMIC DNA]</scope>
    <source>
        <strain evidence="3 4">SB22</strain>
    </source>
</reference>
<dbReference type="OrthoDB" id="7360463at2"/>
<dbReference type="PANTHER" id="PTHR40547">
    <property type="entry name" value="SLL0298 PROTEIN"/>
    <property type="match status" value="1"/>
</dbReference>
<feature type="transmembrane region" description="Helical" evidence="1">
    <location>
        <begin position="65"/>
        <end position="88"/>
    </location>
</feature>
<keyword evidence="1" id="KW-1133">Transmembrane helix</keyword>
<dbReference type="RefSeq" id="WP_063833895.1">
    <property type="nucleotide sequence ID" value="NZ_AVFL01000017.1"/>
</dbReference>
<accession>W9H4A0</accession>
<protein>
    <recommendedName>
        <fullName evidence="2">DUF2062 domain-containing protein</fullName>
    </recommendedName>
</protein>
<comment type="caution">
    <text evidence="3">The sequence shown here is derived from an EMBL/GenBank/DDBJ whole genome shotgun (WGS) entry which is preliminary data.</text>
</comment>
<proteinExistence type="predicted"/>
<dbReference type="STRING" id="1385369.N825_12290"/>
<dbReference type="Proteomes" id="UP000019486">
    <property type="component" value="Unassembled WGS sequence"/>
</dbReference>
<dbReference type="EMBL" id="AVFL01000017">
    <property type="protein sequence ID" value="EWY38583.1"/>
    <property type="molecule type" value="Genomic_DNA"/>
</dbReference>